<dbReference type="EMBL" id="CM018036">
    <property type="protein sequence ID" value="KAA8540267.1"/>
    <property type="molecule type" value="Genomic_DNA"/>
</dbReference>
<gene>
    <name evidence="1" type="ORF">F0562_024170</name>
</gene>
<accession>A0A5J5BEZ9</accession>
<organism evidence="1 2">
    <name type="scientific">Nyssa sinensis</name>
    <dbReference type="NCBI Taxonomy" id="561372"/>
    <lineage>
        <taxon>Eukaryota</taxon>
        <taxon>Viridiplantae</taxon>
        <taxon>Streptophyta</taxon>
        <taxon>Embryophyta</taxon>
        <taxon>Tracheophyta</taxon>
        <taxon>Spermatophyta</taxon>
        <taxon>Magnoliopsida</taxon>
        <taxon>eudicotyledons</taxon>
        <taxon>Gunneridae</taxon>
        <taxon>Pentapetalae</taxon>
        <taxon>asterids</taxon>
        <taxon>Cornales</taxon>
        <taxon>Nyssaceae</taxon>
        <taxon>Nyssa</taxon>
    </lineage>
</organism>
<protein>
    <submittedName>
        <fullName evidence="1">Uncharacterized protein</fullName>
    </submittedName>
</protein>
<sequence length="87" mass="9991">MLVQVAFQLGWWWVEDSGIPRLVLFLEGQDFVTCLWSNSNLLKLQISIYGSWWVVCSYLQITIEGMLWQPVSIVPSSLLEGDEGLEK</sequence>
<keyword evidence="2" id="KW-1185">Reference proteome</keyword>
<name>A0A5J5BEZ9_9ASTE</name>
<evidence type="ECO:0000313" key="2">
    <source>
        <dbReference type="Proteomes" id="UP000325577"/>
    </source>
</evidence>
<proteinExistence type="predicted"/>
<dbReference type="AlphaFoldDB" id="A0A5J5BEZ9"/>
<evidence type="ECO:0000313" key="1">
    <source>
        <dbReference type="EMBL" id="KAA8540267.1"/>
    </source>
</evidence>
<dbReference type="Proteomes" id="UP000325577">
    <property type="component" value="Linkage Group LG13"/>
</dbReference>
<reference evidence="1 2" key="1">
    <citation type="submission" date="2019-09" db="EMBL/GenBank/DDBJ databases">
        <title>A chromosome-level genome assembly of the Chinese tupelo Nyssa sinensis.</title>
        <authorList>
            <person name="Yang X."/>
            <person name="Kang M."/>
            <person name="Yang Y."/>
            <person name="Xiong H."/>
            <person name="Wang M."/>
            <person name="Zhang Z."/>
            <person name="Wang Z."/>
            <person name="Wu H."/>
            <person name="Ma T."/>
            <person name="Liu J."/>
            <person name="Xi Z."/>
        </authorList>
    </citation>
    <scope>NUCLEOTIDE SEQUENCE [LARGE SCALE GENOMIC DNA]</scope>
    <source>
        <strain evidence="1">J267</strain>
        <tissue evidence="1">Leaf</tissue>
    </source>
</reference>